<keyword evidence="3" id="KW-0472">Membrane</keyword>
<evidence type="ECO:0000256" key="2">
    <source>
        <dbReference type="ARBA" id="ARBA00022801"/>
    </source>
</evidence>
<keyword evidence="3" id="KW-0812">Transmembrane</keyword>
<reference evidence="5" key="1">
    <citation type="submission" date="2022-10" db="EMBL/GenBank/DDBJ databases">
        <authorList>
            <person name="Chen Y."/>
            <person name="Dougan E. K."/>
            <person name="Chan C."/>
            <person name="Rhodes N."/>
            <person name="Thang M."/>
        </authorList>
    </citation>
    <scope>NUCLEOTIDE SEQUENCE</scope>
</reference>
<dbReference type="PANTHER" id="PTHR10161:SF14">
    <property type="entry name" value="TARTRATE-RESISTANT ACID PHOSPHATASE TYPE 5"/>
    <property type="match status" value="1"/>
</dbReference>
<dbReference type="EMBL" id="CAMXCT010000308">
    <property type="protein sequence ID" value="CAI3976942.1"/>
    <property type="molecule type" value="Genomic_DNA"/>
</dbReference>
<dbReference type="InterPro" id="IPR029052">
    <property type="entry name" value="Metallo-depent_PP-like"/>
</dbReference>
<feature type="transmembrane region" description="Helical" evidence="3">
    <location>
        <begin position="729"/>
        <end position="749"/>
    </location>
</feature>
<feature type="domain" description="Calcineurin-like phosphoesterase" evidence="4">
    <location>
        <begin position="73"/>
        <end position="292"/>
    </location>
</feature>
<comment type="caution">
    <text evidence="5">The sequence shown here is derived from an EMBL/GenBank/DDBJ whole genome shotgun (WGS) entry which is preliminary data.</text>
</comment>
<dbReference type="OrthoDB" id="411211at2759"/>
<evidence type="ECO:0000259" key="4">
    <source>
        <dbReference type="Pfam" id="PF00149"/>
    </source>
</evidence>
<keyword evidence="2" id="KW-0378">Hydrolase</keyword>
<dbReference type="InterPro" id="IPR051558">
    <property type="entry name" value="Metallophosphoesterase_PAP"/>
</dbReference>
<dbReference type="Pfam" id="PF00149">
    <property type="entry name" value="Metallophos"/>
    <property type="match status" value="1"/>
</dbReference>
<name>A0A9P1FK46_9DINO</name>
<evidence type="ECO:0000313" key="6">
    <source>
        <dbReference type="EMBL" id="CAL1130317.1"/>
    </source>
</evidence>
<dbReference type="EMBL" id="CAMXCT030000308">
    <property type="protein sequence ID" value="CAL4764254.1"/>
    <property type="molecule type" value="Genomic_DNA"/>
</dbReference>
<accession>A0A9P1FK46</accession>
<organism evidence="5">
    <name type="scientific">Cladocopium goreaui</name>
    <dbReference type="NCBI Taxonomy" id="2562237"/>
    <lineage>
        <taxon>Eukaryota</taxon>
        <taxon>Sar</taxon>
        <taxon>Alveolata</taxon>
        <taxon>Dinophyceae</taxon>
        <taxon>Suessiales</taxon>
        <taxon>Symbiodiniaceae</taxon>
        <taxon>Cladocopium</taxon>
    </lineage>
</organism>
<evidence type="ECO:0000256" key="1">
    <source>
        <dbReference type="ARBA" id="ARBA00022729"/>
    </source>
</evidence>
<keyword evidence="3" id="KW-1133">Transmembrane helix</keyword>
<protein>
    <submittedName>
        <fullName evidence="7">Tartrate-resistant acid phosphatase type 5 (TR-AP) (Tartrate-resistant acid ATPase) (TrATPase) (Type 5 acid phosphatase)</fullName>
    </submittedName>
</protein>
<dbReference type="Proteomes" id="UP001152797">
    <property type="component" value="Unassembled WGS sequence"/>
</dbReference>
<evidence type="ECO:0000313" key="8">
    <source>
        <dbReference type="Proteomes" id="UP001152797"/>
    </source>
</evidence>
<evidence type="ECO:0000313" key="7">
    <source>
        <dbReference type="EMBL" id="CAL4764254.1"/>
    </source>
</evidence>
<reference evidence="6" key="2">
    <citation type="submission" date="2024-04" db="EMBL/GenBank/DDBJ databases">
        <authorList>
            <person name="Chen Y."/>
            <person name="Shah S."/>
            <person name="Dougan E. K."/>
            <person name="Thang M."/>
            <person name="Chan C."/>
        </authorList>
    </citation>
    <scope>NUCLEOTIDE SEQUENCE [LARGE SCALE GENOMIC DNA]</scope>
</reference>
<dbReference type="PANTHER" id="PTHR10161">
    <property type="entry name" value="TARTRATE-RESISTANT ACID PHOSPHATASE TYPE 5"/>
    <property type="match status" value="1"/>
</dbReference>
<gene>
    <name evidence="5" type="ORF">C1SCF055_LOCUS5124</name>
</gene>
<dbReference type="InterPro" id="IPR004843">
    <property type="entry name" value="Calcineurin-like_PHP"/>
</dbReference>
<evidence type="ECO:0000256" key="3">
    <source>
        <dbReference type="SAM" id="Phobius"/>
    </source>
</evidence>
<dbReference type="AlphaFoldDB" id="A0A9P1FK46"/>
<dbReference type="GO" id="GO:0016787">
    <property type="term" value="F:hydrolase activity"/>
    <property type="evidence" value="ECO:0007669"/>
    <property type="project" value="UniProtKB-KW"/>
</dbReference>
<dbReference type="SUPFAM" id="SSF56300">
    <property type="entry name" value="Metallo-dependent phosphatases"/>
    <property type="match status" value="1"/>
</dbReference>
<proteinExistence type="predicted"/>
<dbReference type="EMBL" id="CAMXCT020000308">
    <property type="protein sequence ID" value="CAL1130317.1"/>
    <property type="molecule type" value="Genomic_DNA"/>
</dbReference>
<keyword evidence="1" id="KW-0732">Signal</keyword>
<dbReference type="Gene3D" id="3.60.21.10">
    <property type="match status" value="1"/>
</dbReference>
<evidence type="ECO:0000313" key="5">
    <source>
        <dbReference type="EMBL" id="CAI3976942.1"/>
    </source>
</evidence>
<keyword evidence="8" id="KW-1185">Reference proteome</keyword>
<sequence>MAGQILVSWAWKKAKAEKLISASEVVKSWGAGYPICGSMHLECSWGKGGVSNSDRCNPDKDWYWRDHFAQQNVATSMTDLAKERKPSFVINTADNFYYAGVKSTQDKLWSMMFEELYPDQSLQIPWLSSLGNHDYGGHTCDVCLFKASGQETRRDKPCSQAMIDYDTEHDWQWPKNKEVRWVLPMKGNDRWYMKSFVFKKANVSLDVFVIDTNKAHISSQCSSSCPARQDCIKFFMQLWERQKAWLLPALEQSKADWKFVVGHAPPENFEESLMEQMRDRGVSVYMAGHVHQLRHDQCPSGIEAIISGSGGGYQSAGGGSPYTIHETQDYGFATINVKWNKLSVEYWNDQGKRLWDPVVIPKVDLQQEGLLKKLREAALKSDLQAMKDAIAAAKNYGVEDRHVYTAAVAGVKAFEAEGGLAWVFMSPKIMKNDAGRTSGILASWTTEGLPTTETRLVVASTCCSGATKSQYKDESVLCDPQETCSPQKMAENLVDGGAAAMLLMSKDQILVDANNNSTKAFALPALSIPKDFVLHVPSWLSNKEEVISISYTGGEKGSQDAIEQARNAGVPEDMIEEATLASRQRRAIEHLKTAMESDDDQELRKAIDLADKSRAQNEIVELAKRRLTLKELEVGLANVNKNCDDFLRVHDMIERADAMHLSNTTAAQECRLSLALEALQYALNEGANCKEPMEKAVAWCKLADALEQKILAAEEFCKKQVGEQGMNSVIIWLVVFLILAIGVGGFWWLQNRKSMQASSATTGRPDGAGIELLDAS</sequence>